<organism evidence="1 2">
    <name type="scientific">Lucifera butyrica</name>
    <dbReference type="NCBI Taxonomy" id="1351585"/>
    <lineage>
        <taxon>Bacteria</taxon>
        <taxon>Bacillati</taxon>
        <taxon>Bacillota</taxon>
        <taxon>Negativicutes</taxon>
        <taxon>Veillonellales</taxon>
        <taxon>Veillonellaceae</taxon>
        <taxon>Lucifera</taxon>
    </lineage>
</organism>
<accession>A0A498R821</accession>
<gene>
    <name evidence="1" type="ORF">LUCI_0495</name>
</gene>
<dbReference type="Proteomes" id="UP000277811">
    <property type="component" value="Unassembled WGS sequence"/>
</dbReference>
<keyword evidence="2" id="KW-1185">Reference proteome</keyword>
<evidence type="ECO:0000313" key="1">
    <source>
        <dbReference type="EMBL" id="VBB05288.1"/>
    </source>
</evidence>
<evidence type="ECO:0000313" key="2">
    <source>
        <dbReference type="Proteomes" id="UP000277811"/>
    </source>
</evidence>
<proteinExistence type="predicted"/>
<dbReference type="EMBL" id="UPPP01000054">
    <property type="protein sequence ID" value="VBB05288.1"/>
    <property type="molecule type" value="Genomic_DNA"/>
</dbReference>
<protein>
    <submittedName>
        <fullName evidence="1">Uncharacterized protein</fullName>
    </submittedName>
</protein>
<reference evidence="1 2" key="1">
    <citation type="submission" date="2018-06" db="EMBL/GenBank/DDBJ databases">
        <authorList>
            <person name="Strepis N."/>
        </authorList>
    </citation>
    <scope>NUCLEOTIDE SEQUENCE [LARGE SCALE GENOMIC DNA]</scope>
    <source>
        <strain evidence="1">LUCI</strain>
    </source>
</reference>
<name>A0A498R821_9FIRM</name>
<dbReference type="AlphaFoldDB" id="A0A498R821"/>
<sequence length="86" mass="9075">MSYPSGIAPCAGALCQRKQAGLLAADHYSPCAFPLSGGIGRGGSPITVARPRRFRIEHPSELPYSPLCACLTSAKGHLFGGYVFYC</sequence>